<dbReference type="AlphaFoldDB" id="A0A0R2K1Y4"/>
<dbReference type="EMBL" id="JQBT01000010">
    <property type="protein sequence ID" value="KRN80487.1"/>
    <property type="molecule type" value="Genomic_DNA"/>
</dbReference>
<evidence type="ECO:0000313" key="3">
    <source>
        <dbReference type="Proteomes" id="UP000051565"/>
    </source>
</evidence>
<reference evidence="2 3" key="1">
    <citation type="journal article" date="2015" name="Genome Announc.">
        <title>Expanding the biotechnology potential of lactobacilli through comparative genomics of 213 strains and associated genera.</title>
        <authorList>
            <person name="Sun Z."/>
            <person name="Harris H.M."/>
            <person name="McCann A."/>
            <person name="Guo C."/>
            <person name="Argimon S."/>
            <person name="Zhang W."/>
            <person name="Yang X."/>
            <person name="Jeffery I.B."/>
            <person name="Cooney J.C."/>
            <person name="Kagawa T.F."/>
            <person name="Liu W."/>
            <person name="Song Y."/>
            <person name="Salvetti E."/>
            <person name="Wrobel A."/>
            <person name="Rasinkangas P."/>
            <person name="Parkhill J."/>
            <person name="Rea M.C."/>
            <person name="O'Sullivan O."/>
            <person name="Ritari J."/>
            <person name="Douillard F.P."/>
            <person name="Paul Ross R."/>
            <person name="Yang R."/>
            <person name="Briner A.E."/>
            <person name="Felis G.E."/>
            <person name="de Vos W.M."/>
            <person name="Barrangou R."/>
            <person name="Klaenhammer T.R."/>
            <person name="Caufield P.W."/>
            <person name="Cui Y."/>
            <person name="Zhang H."/>
            <person name="O'Toole P.W."/>
        </authorList>
    </citation>
    <scope>NUCLEOTIDE SEQUENCE [LARGE SCALE GENOMIC DNA]</scope>
    <source>
        <strain evidence="2 3">DSM 20690</strain>
    </source>
</reference>
<dbReference type="PATRIC" id="fig|1122148.6.peg.67"/>
<feature type="compositionally biased region" description="Polar residues" evidence="1">
    <location>
        <begin position="1"/>
        <end position="11"/>
    </location>
</feature>
<protein>
    <submittedName>
        <fullName evidence="2">Uncharacterized protein</fullName>
    </submittedName>
</protein>
<dbReference type="RefSeq" id="WP_054646579.1">
    <property type="nucleotide sequence ID" value="NZ_FUXS01000006.1"/>
</dbReference>
<feature type="compositionally biased region" description="Polar residues" evidence="1">
    <location>
        <begin position="19"/>
        <end position="37"/>
    </location>
</feature>
<accession>A0A0R2K1Y4</accession>
<comment type="caution">
    <text evidence="2">The sequence shown here is derived from an EMBL/GenBank/DDBJ whole genome shotgun (WGS) entry which is preliminary data.</text>
</comment>
<dbReference type="GeneID" id="61249501"/>
<name>A0A0R2K1Y4_9LACO</name>
<gene>
    <name evidence="2" type="ORF">IV52_GL000061</name>
</gene>
<feature type="region of interest" description="Disordered" evidence="1">
    <location>
        <begin position="1"/>
        <end position="37"/>
    </location>
</feature>
<organism evidence="2 3">
    <name type="scientific">Fructilactobacillus lindneri DSM 20690 = JCM 11027</name>
    <dbReference type="NCBI Taxonomy" id="1122148"/>
    <lineage>
        <taxon>Bacteria</taxon>
        <taxon>Bacillati</taxon>
        <taxon>Bacillota</taxon>
        <taxon>Bacilli</taxon>
        <taxon>Lactobacillales</taxon>
        <taxon>Lactobacillaceae</taxon>
        <taxon>Fructilactobacillus</taxon>
    </lineage>
</organism>
<proteinExistence type="predicted"/>
<evidence type="ECO:0000313" key="2">
    <source>
        <dbReference type="EMBL" id="KRN80487.1"/>
    </source>
</evidence>
<dbReference type="Proteomes" id="UP000051565">
    <property type="component" value="Unassembled WGS sequence"/>
</dbReference>
<keyword evidence="3" id="KW-1185">Reference proteome</keyword>
<sequence length="66" mass="7688">MNDPSAQTYTKEQAPKIVSENNGSREYNITPDNSNPEYMGNMNGTQTFWNMVTYHLYETRLMVLHI</sequence>
<evidence type="ECO:0000256" key="1">
    <source>
        <dbReference type="SAM" id="MobiDB-lite"/>
    </source>
</evidence>